<dbReference type="PROSITE" id="PS50943">
    <property type="entry name" value="HTH_CROC1"/>
    <property type="match status" value="1"/>
</dbReference>
<protein>
    <submittedName>
        <fullName evidence="2">Helix-turn-helix protein</fullName>
    </submittedName>
</protein>
<organism evidence="2 3">
    <name type="scientific">Serinibacter salmoneus</name>
    <dbReference type="NCBI Taxonomy" id="556530"/>
    <lineage>
        <taxon>Bacteria</taxon>
        <taxon>Bacillati</taxon>
        <taxon>Actinomycetota</taxon>
        <taxon>Actinomycetes</taxon>
        <taxon>Micrococcales</taxon>
        <taxon>Beutenbergiaceae</taxon>
        <taxon>Serinibacter</taxon>
    </lineage>
</organism>
<dbReference type="InterPro" id="IPR001387">
    <property type="entry name" value="Cro/C1-type_HTH"/>
</dbReference>
<dbReference type="GO" id="GO:0003677">
    <property type="term" value="F:DNA binding"/>
    <property type="evidence" value="ECO:0007669"/>
    <property type="project" value="InterPro"/>
</dbReference>
<keyword evidence="3" id="KW-1185">Reference proteome</keyword>
<dbReference type="Gene3D" id="1.10.260.40">
    <property type="entry name" value="lambda repressor-like DNA-binding domains"/>
    <property type="match status" value="1"/>
</dbReference>
<dbReference type="CDD" id="cd00093">
    <property type="entry name" value="HTH_XRE"/>
    <property type="match status" value="1"/>
</dbReference>
<name>A0A2A9CWK9_9MICO</name>
<proteinExistence type="predicted"/>
<dbReference type="AlphaFoldDB" id="A0A2A9CWK9"/>
<reference evidence="2 3" key="1">
    <citation type="submission" date="2017-10" db="EMBL/GenBank/DDBJ databases">
        <title>Sequencing the genomes of 1000 actinobacteria strains.</title>
        <authorList>
            <person name="Klenk H.-P."/>
        </authorList>
    </citation>
    <scope>NUCLEOTIDE SEQUENCE [LARGE SCALE GENOMIC DNA]</scope>
    <source>
        <strain evidence="2 3">DSM 21801</strain>
    </source>
</reference>
<dbReference type="EMBL" id="PDJD01000001">
    <property type="protein sequence ID" value="PFG18521.1"/>
    <property type="molecule type" value="Genomic_DNA"/>
</dbReference>
<dbReference type="InterPro" id="IPR010982">
    <property type="entry name" value="Lambda_DNA-bd_dom_sf"/>
</dbReference>
<gene>
    <name evidence="2" type="ORF">ATL40_0057</name>
</gene>
<evidence type="ECO:0000313" key="2">
    <source>
        <dbReference type="EMBL" id="PFG18521.1"/>
    </source>
</evidence>
<sequence length="103" mass="11387">MSPLLHFVRKCTYDYFMGIPLSTPAQIGAAIRGARMRQGWTQRELAERAGVSRRWLITVESGASERAELGKVLDTLDALDARLEMSTVPSDPLAELLTELGEP</sequence>
<dbReference type="Proteomes" id="UP000224915">
    <property type="component" value="Unassembled WGS sequence"/>
</dbReference>
<evidence type="ECO:0000259" key="1">
    <source>
        <dbReference type="PROSITE" id="PS50943"/>
    </source>
</evidence>
<comment type="caution">
    <text evidence="2">The sequence shown here is derived from an EMBL/GenBank/DDBJ whole genome shotgun (WGS) entry which is preliminary data.</text>
</comment>
<dbReference type="SUPFAM" id="SSF47413">
    <property type="entry name" value="lambda repressor-like DNA-binding domains"/>
    <property type="match status" value="1"/>
</dbReference>
<dbReference type="SMART" id="SM00530">
    <property type="entry name" value="HTH_XRE"/>
    <property type="match status" value="1"/>
</dbReference>
<accession>A0A2A9CWK9</accession>
<evidence type="ECO:0000313" key="3">
    <source>
        <dbReference type="Proteomes" id="UP000224915"/>
    </source>
</evidence>
<feature type="domain" description="HTH cro/C1-type" evidence="1">
    <location>
        <begin position="31"/>
        <end position="53"/>
    </location>
</feature>
<dbReference type="Pfam" id="PF13560">
    <property type="entry name" value="HTH_31"/>
    <property type="match status" value="1"/>
</dbReference>